<dbReference type="Gene3D" id="2.120.10.30">
    <property type="entry name" value="TolB, C-terminal domain"/>
    <property type="match status" value="1"/>
</dbReference>
<protein>
    <submittedName>
        <fullName evidence="2">S9 family peptidase</fullName>
    </submittedName>
</protein>
<evidence type="ECO:0000313" key="3">
    <source>
        <dbReference type="Proteomes" id="UP000722989"/>
    </source>
</evidence>
<feature type="domain" description="Peptidase S9 prolyl oligopeptidase catalytic" evidence="1">
    <location>
        <begin position="462"/>
        <end position="665"/>
    </location>
</feature>
<reference evidence="2 3" key="1">
    <citation type="submission" date="2020-03" db="EMBL/GenBank/DDBJ databases">
        <title>WGS of the type strain of Planosporangium spp.</title>
        <authorList>
            <person name="Thawai C."/>
        </authorList>
    </citation>
    <scope>NUCLEOTIDE SEQUENCE [LARGE SCALE GENOMIC DNA]</scope>
    <source>
        <strain evidence="2 3">TBRC 5610</strain>
    </source>
</reference>
<organism evidence="2 3">
    <name type="scientific">Planosporangium thailandense</name>
    <dbReference type="NCBI Taxonomy" id="765197"/>
    <lineage>
        <taxon>Bacteria</taxon>
        <taxon>Bacillati</taxon>
        <taxon>Actinomycetota</taxon>
        <taxon>Actinomycetes</taxon>
        <taxon>Micromonosporales</taxon>
        <taxon>Micromonosporaceae</taxon>
        <taxon>Planosporangium</taxon>
    </lineage>
</organism>
<gene>
    <name evidence="2" type="ORF">HC031_30760</name>
</gene>
<dbReference type="InterPro" id="IPR029058">
    <property type="entry name" value="AB_hydrolase_fold"/>
</dbReference>
<name>A0ABX0Y9I8_9ACTN</name>
<dbReference type="SUPFAM" id="SSF82171">
    <property type="entry name" value="DPP6 N-terminal domain-like"/>
    <property type="match status" value="1"/>
</dbReference>
<dbReference type="Pfam" id="PF00326">
    <property type="entry name" value="Peptidase_S9"/>
    <property type="match status" value="1"/>
</dbReference>
<accession>A0ABX0Y9I8</accession>
<comment type="caution">
    <text evidence="2">The sequence shown here is derived from an EMBL/GenBank/DDBJ whole genome shotgun (WGS) entry which is preliminary data.</text>
</comment>
<evidence type="ECO:0000313" key="2">
    <source>
        <dbReference type="EMBL" id="NJC74063.1"/>
    </source>
</evidence>
<dbReference type="PANTHER" id="PTHR43056:SF5">
    <property type="entry name" value="PEPTIDASE S9 PROLYL OLIGOPEPTIDASE CATALYTIC DOMAIN-CONTAINING PROTEIN"/>
    <property type="match status" value="1"/>
</dbReference>
<dbReference type="RefSeq" id="WP_167928968.1">
    <property type="nucleotide sequence ID" value="NZ_JAATVY010000044.1"/>
</dbReference>
<keyword evidence="3" id="KW-1185">Reference proteome</keyword>
<dbReference type="EMBL" id="JAATVY010000044">
    <property type="protein sequence ID" value="NJC74063.1"/>
    <property type="molecule type" value="Genomic_DNA"/>
</dbReference>
<sequence>MTAPYGEWPSPISAESAAAASGGVSYPSIVSGEVWWCSSDPRTATVRLLRCRPGRATSEVLGPEWSVRNRSLGYGGRSYLVTTGAQSHLLVFTNQHDQRMYRVEVGRLDEGTETAVPRPLTPADAGGVATHYADPILGPSGTEVWCVREVTRPITGPGDEDPAPRTSRQIVAIPLDGSAAADPDAVRVVATSHHFLSGVRVSPDGRRLAWVGWDHPSMPWDGTELMVADLVDGVATGATSVLGGREVSVPQAEWADSDTLYAMADPDGWWNLHRLRLDSGGAPAECVLPMRRECAGPLWRVGPTWFAVTEVGVVLRHGVGAQQLAVWDPATGALRDLAPGWTEFGSDLRASVPGEAGPAVVVIAGSADRGSTVLHVPLPAAPEQPAADPVACTAASHQDLRPWNPAGQRRVARGADGREVHYVYYPPTNPGAVGPAGVAPPLLVHAHGGPTSSTDAGPDIEFGFFCSRGFAVASVDYGGSTGYGREYRNRLRRNWGIVDVSDCVAVARELAAQGMADPARTAVRGGSAGGWTALACLAASEVFCAGAVYYPISDPLTWSGGATHDFESQYVRSLVGDLPADLEHYRRVSPLANADRIRSPLVLLQGADDFICKPDQAQRIVDAVAARGLWHRYLIFDGEGHGFRKESSVAASLRAEAELYSHAMGITVDPSSTDRTREGTPQP</sequence>
<dbReference type="InterPro" id="IPR050585">
    <property type="entry name" value="Xaa-Pro_dipeptidyl-ppase/CocE"/>
</dbReference>
<dbReference type="PANTHER" id="PTHR43056">
    <property type="entry name" value="PEPTIDASE S9 PROLYL OLIGOPEPTIDASE"/>
    <property type="match status" value="1"/>
</dbReference>
<proteinExistence type="predicted"/>
<dbReference type="SUPFAM" id="SSF53474">
    <property type="entry name" value="alpha/beta-Hydrolases"/>
    <property type="match status" value="1"/>
</dbReference>
<dbReference type="InterPro" id="IPR011042">
    <property type="entry name" value="6-blade_b-propeller_TolB-like"/>
</dbReference>
<evidence type="ECO:0000259" key="1">
    <source>
        <dbReference type="Pfam" id="PF00326"/>
    </source>
</evidence>
<dbReference type="InterPro" id="IPR001375">
    <property type="entry name" value="Peptidase_S9_cat"/>
</dbReference>
<dbReference type="Gene3D" id="3.40.50.1820">
    <property type="entry name" value="alpha/beta hydrolase"/>
    <property type="match status" value="1"/>
</dbReference>
<dbReference type="Proteomes" id="UP000722989">
    <property type="component" value="Unassembled WGS sequence"/>
</dbReference>